<dbReference type="Gene3D" id="1.25.40.20">
    <property type="entry name" value="Ankyrin repeat-containing domain"/>
    <property type="match status" value="3"/>
</dbReference>
<protein>
    <recommendedName>
        <fullName evidence="1">phospholipase A2</fullName>
        <ecNumber evidence="1">3.1.1.4</ecNumber>
    </recommendedName>
</protein>
<evidence type="ECO:0000259" key="9">
    <source>
        <dbReference type="PROSITE" id="PS51635"/>
    </source>
</evidence>
<dbReference type="GO" id="GO:2000304">
    <property type="term" value="P:positive regulation of ceramide biosynthetic process"/>
    <property type="evidence" value="ECO:0007669"/>
    <property type="project" value="TreeGrafter"/>
</dbReference>
<evidence type="ECO:0000256" key="7">
    <source>
        <dbReference type="PROSITE-ProRule" id="PRU00023"/>
    </source>
</evidence>
<dbReference type="Pfam" id="PF01734">
    <property type="entry name" value="Patatin"/>
    <property type="match status" value="1"/>
</dbReference>
<dbReference type="PROSITE" id="PS50297">
    <property type="entry name" value="ANK_REP_REGION"/>
    <property type="match status" value="3"/>
</dbReference>
<dbReference type="InterPro" id="IPR016035">
    <property type="entry name" value="Acyl_Trfase/lysoPLipase"/>
</dbReference>
<dbReference type="PANTHER" id="PTHR24139:SF34">
    <property type="entry name" value="85_88 KDA CALCIUM-INDEPENDENT PHOSPHOLIPASE A2"/>
    <property type="match status" value="1"/>
</dbReference>
<keyword evidence="2" id="KW-0677">Repeat</keyword>
<feature type="short sequence motif" description="GXSXG" evidence="8">
    <location>
        <begin position="516"/>
        <end position="520"/>
    </location>
</feature>
<evidence type="ECO:0000256" key="4">
    <source>
        <dbReference type="ARBA" id="ARBA00023043"/>
    </source>
</evidence>
<feature type="repeat" description="ANK" evidence="7">
    <location>
        <begin position="317"/>
        <end position="349"/>
    </location>
</feature>
<feature type="short sequence motif" description="DGA/G" evidence="8">
    <location>
        <begin position="649"/>
        <end position="651"/>
    </location>
</feature>
<dbReference type="GO" id="GO:0005739">
    <property type="term" value="C:mitochondrion"/>
    <property type="evidence" value="ECO:0007669"/>
    <property type="project" value="TreeGrafter"/>
</dbReference>
<dbReference type="GO" id="GO:0052816">
    <property type="term" value="F:long-chain fatty acyl-CoA hydrolase activity"/>
    <property type="evidence" value="ECO:0007669"/>
    <property type="project" value="TreeGrafter"/>
</dbReference>
<evidence type="ECO:0000256" key="3">
    <source>
        <dbReference type="ARBA" id="ARBA00022801"/>
    </source>
</evidence>
<dbReference type="SUPFAM" id="SSF48403">
    <property type="entry name" value="Ankyrin repeat"/>
    <property type="match status" value="1"/>
</dbReference>
<evidence type="ECO:0000256" key="5">
    <source>
        <dbReference type="ARBA" id="ARBA00023098"/>
    </source>
</evidence>
<evidence type="ECO:0000313" key="10">
    <source>
        <dbReference type="EMBL" id="JAI60864.1"/>
    </source>
</evidence>
<evidence type="ECO:0000256" key="6">
    <source>
        <dbReference type="ARBA" id="ARBA00023422"/>
    </source>
</evidence>
<dbReference type="GO" id="GO:0016042">
    <property type="term" value="P:lipid catabolic process"/>
    <property type="evidence" value="ECO:0007669"/>
    <property type="project" value="UniProtKB-UniRule"/>
</dbReference>
<dbReference type="PROSITE" id="PS50088">
    <property type="entry name" value="ANK_REPEAT"/>
    <property type="match status" value="3"/>
</dbReference>
<dbReference type="EMBL" id="GDRN01088378">
    <property type="protein sequence ID" value="JAI60863.1"/>
    <property type="molecule type" value="Transcribed_RNA"/>
</dbReference>
<dbReference type="AlphaFoldDB" id="A0A0N7ZB75"/>
<dbReference type="PROSITE" id="PS51635">
    <property type="entry name" value="PNPLA"/>
    <property type="match status" value="1"/>
</dbReference>
<dbReference type="InterPro" id="IPR047148">
    <property type="entry name" value="PLPL9"/>
</dbReference>
<dbReference type="InterPro" id="IPR036770">
    <property type="entry name" value="Ankyrin_rpt-contain_sf"/>
</dbReference>
<feature type="active site" description="Nucleophile" evidence="8">
    <location>
        <position position="518"/>
    </location>
</feature>
<evidence type="ECO:0000256" key="1">
    <source>
        <dbReference type="ARBA" id="ARBA00013278"/>
    </source>
</evidence>
<dbReference type="CDD" id="cd07212">
    <property type="entry name" value="Pat_PNPLA9"/>
    <property type="match status" value="1"/>
</dbReference>
<keyword evidence="8" id="KW-0442">Lipid degradation</keyword>
<feature type="active site" description="Proton acceptor" evidence="8">
    <location>
        <position position="649"/>
    </location>
</feature>
<dbReference type="EMBL" id="GDRN01088379">
    <property type="protein sequence ID" value="JAI60862.1"/>
    <property type="molecule type" value="Transcribed_RNA"/>
</dbReference>
<reference evidence="10" key="1">
    <citation type="submission" date="2015-09" db="EMBL/GenBank/DDBJ databases">
        <title>Scylla olivacea transcriptome.</title>
        <authorList>
            <person name="Ikhwanuddin M."/>
        </authorList>
    </citation>
    <scope>NUCLEOTIDE SEQUENCE</scope>
</reference>
<dbReference type="InterPro" id="IPR002641">
    <property type="entry name" value="PNPLA_dom"/>
</dbReference>
<evidence type="ECO:0000256" key="8">
    <source>
        <dbReference type="PROSITE-ProRule" id="PRU01161"/>
    </source>
</evidence>
<feature type="repeat" description="ANK" evidence="7">
    <location>
        <begin position="152"/>
        <end position="184"/>
    </location>
</feature>
<dbReference type="InterPro" id="IPR002110">
    <property type="entry name" value="Ankyrin_rpt"/>
</dbReference>
<keyword evidence="5 8" id="KW-0443">Lipid metabolism</keyword>
<dbReference type="EC" id="3.1.1.4" evidence="1"/>
<dbReference type="EMBL" id="GDRN01088377">
    <property type="protein sequence ID" value="JAI60864.1"/>
    <property type="molecule type" value="Transcribed_RNA"/>
</dbReference>
<keyword evidence="3 8" id="KW-0378">Hydrolase</keyword>
<dbReference type="Pfam" id="PF12796">
    <property type="entry name" value="Ank_2"/>
    <property type="match status" value="2"/>
</dbReference>
<comment type="catalytic activity">
    <reaction evidence="6">
        <text>a 1,2-diacyl-sn-glycero-3-phosphocholine + H2O = a 1-acyl-sn-glycero-3-phosphocholine + a fatty acid + H(+)</text>
        <dbReference type="Rhea" id="RHEA:15801"/>
        <dbReference type="ChEBI" id="CHEBI:15377"/>
        <dbReference type="ChEBI" id="CHEBI:15378"/>
        <dbReference type="ChEBI" id="CHEBI:28868"/>
        <dbReference type="ChEBI" id="CHEBI:57643"/>
        <dbReference type="ChEBI" id="CHEBI:58168"/>
        <dbReference type="EC" id="3.1.1.4"/>
    </reaction>
    <physiologicalReaction direction="left-to-right" evidence="6">
        <dbReference type="Rhea" id="RHEA:15802"/>
    </physiologicalReaction>
</comment>
<feature type="repeat" description="ANK" evidence="7">
    <location>
        <begin position="218"/>
        <end position="250"/>
    </location>
</feature>
<dbReference type="PANTHER" id="PTHR24139">
    <property type="entry name" value="CALCIUM-INDEPENDENT PHOSPHOLIPASE A2"/>
    <property type="match status" value="1"/>
</dbReference>
<evidence type="ECO:0000256" key="2">
    <source>
        <dbReference type="ARBA" id="ARBA00022737"/>
    </source>
</evidence>
<sequence length="807" mass="88609">MAFFGKLFRTIIGGEEQSGNTVCEVGISKFARVHVVSREDCLVLYGPTDTNQYELLLQQPVQNSLSKAYSLFRMADQDDAQIRFVALREVIPLLVRHIPHEIINQQGLQTVCDLVRDHQTWTVAHIAAYLGYATLFFQADVVRQANMADIEMKETPLHLAIQKGHIEVIRVLMEKNVTIDSVDVKGNSVFHVAATSSEAIIKLVTRKSSRLLNTPNGAGKTPLHLACEGDKPECVKALLCAGADVNVAATHDSTLPIHSAMAANSTLCAKEIINMYPNQLNVTDMKHGGTPLHWATSKEIINAMVELGCIVNARNFHGHTALHKMVEKNKLPCVIALLSWGAEVNILDDNGNTPLHLATSPVVVQTLLVFGANTSLINKEGSTARHIITTSNYKEKHLMLYLMHAVGAPRCQMRLANCTDGCSPTGSFDGVPTECSTVSRARMMYDDFLDSCLLEQAVSNVQPSLGFERVGATKKKGRVLCLDGGGIKGLILIQLLSALQEAAGRPILHLFDWIAGTSTGGILALALAMGKDVRYMQGLYFRLKDLVFLGRRPYDEKPLEEILKKEFGEETVMSDIKQVRVVVTGVLADRSPADLHLFRNYVSGEEMLGNQSGGSFASTKAPQEQLVWRAARASGAAPSYFRSFGRFIDGGLISNNPTLDILTEIFEYNTTLLALGREGEAAQPTTVISLGTGRPPVTRVDAIDCFKPESMWSTVQMAFGLSNIAKMLIDQATMADNRTVDRARAWCATCGIVFQRLSPQLSLDVQLDERQDEILINALWETMVYIRSMKDKINRLANLLTLGCPQS</sequence>
<dbReference type="SMART" id="SM00248">
    <property type="entry name" value="ANK"/>
    <property type="match status" value="7"/>
</dbReference>
<dbReference type="SUPFAM" id="SSF52151">
    <property type="entry name" value="FabD/lysophospholipase-like"/>
    <property type="match status" value="1"/>
</dbReference>
<dbReference type="PRINTS" id="PR01415">
    <property type="entry name" value="ANKYRIN"/>
</dbReference>
<accession>A0A0N7ZB75</accession>
<name>A0A0N7ZB75_SCYOL</name>
<proteinExistence type="predicted"/>
<dbReference type="Gene3D" id="3.40.1090.10">
    <property type="entry name" value="Cytosolic phospholipase A2 catalytic domain"/>
    <property type="match status" value="1"/>
</dbReference>
<organism evidence="10">
    <name type="scientific">Scylla olivacea</name>
    <name type="common">Orange mud crab</name>
    <name type="synonym">Cancer olivacea</name>
    <dbReference type="NCBI Taxonomy" id="85551"/>
    <lineage>
        <taxon>Eukaryota</taxon>
        <taxon>Metazoa</taxon>
        <taxon>Ecdysozoa</taxon>
        <taxon>Arthropoda</taxon>
        <taxon>Crustacea</taxon>
        <taxon>Multicrustacea</taxon>
        <taxon>Malacostraca</taxon>
        <taxon>Eumalacostraca</taxon>
        <taxon>Eucarida</taxon>
        <taxon>Decapoda</taxon>
        <taxon>Pleocyemata</taxon>
        <taxon>Brachyura</taxon>
        <taxon>Eubrachyura</taxon>
        <taxon>Portunoidea</taxon>
        <taxon>Portunidae</taxon>
        <taxon>Portuninae</taxon>
        <taxon>Scylla</taxon>
    </lineage>
</organism>
<feature type="domain" description="PNPLA" evidence="9">
    <location>
        <begin position="480"/>
        <end position="662"/>
    </location>
</feature>
<dbReference type="GO" id="GO:0047499">
    <property type="term" value="F:calcium-independent phospholipase A2 activity"/>
    <property type="evidence" value="ECO:0007669"/>
    <property type="project" value="InterPro"/>
</dbReference>
<keyword evidence="4 7" id="KW-0040">ANK repeat</keyword>
<feature type="short sequence motif" description="GXGXXG" evidence="8">
    <location>
        <begin position="484"/>
        <end position="489"/>
    </location>
</feature>